<accession>A0A0F9P7I7</accession>
<protein>
    <submittedName>
        <fullName evidence="1">Uncharacterized protein</fullName>
    </submittedName>
</protein>
<sequence length="67" mass="7956">MADTTLRAAEHKAFKEWHEACDERVKAEMRSKEAHERWYAAYFALTEDARANRRRERGRRETSEATA</sequence>
<dbReference type="EMBL" id="LAZR01002749">
    <property type="protein sequence ID" value="KKN26064.1"/>
    <property type="molecule type" value="Genomic_DNA"/>
</dbReference>
<comment type="caution">
    <text evidence="1">The sequence shown here is derived from an EMBL/GenBank/DDBJ whole genome shotgun (WGS) entry which is preliminary data.</text>
</comment>
<reference evidence="1" key="1">
    <citation type="journal article" date="2015" name="Nature">
        <title>Complex archaea that bridge the gap between prokaryotes and eukaryotes.</title>
        <authorList>
            <person name="Spang A."/>
            <person name="Saw J.H."/>
            <person name="Jorgensen S.L."/>
            <person name="Zaremba-Niedzwiedzka K."/>
            <person name="Martijn J."/>
            <person name="Lind A.E."/>
            <person name="van Eijk R."/>
            <person name="Schleper C."/>
            <person name="Guy L."/>
            <person name="Ettema T.J."/>
        </authorList>
    </citation>
    <scope>NUCLEOTIDE SEQUENCE</scope>
</reference>
<proteinExistence type="predicted"/>
<gene>
    <name evidence="1" type="ORF">LCGC14_0878290</name>
</gene>
<dbReference type="AlphaFoldDB" id="A0A0F9P7I7"/>
<evidence type="ECO:0000313" key="1">
    <source>
        <dbReference type="EMBL" id="KKN26064.1"/>
    </source>
</evidence>
<name>A0A0F9P7I7_9ZZZZ</name>
<organism evidence="1">
    <name type="scientific">marine sediment metagenome</name>
    <dbReference type="NCBI Taxonomy" id="412755"/>
    <lineage>
        <taxon>unclassified sequences</taxon>
        <taxon>metagenomes</taxon>
        <taxon>ecological metagenomes</taxon>
    </lineage>
</organism>